<organism evidence="3 4">
    <name type="scientific">Tritrichomonas musculus</name>
    <dbReference type="NCBI Taxonomy" id="1915356"/>
    <lineage>
        <taxon>Eukaryota</taxon>
        <taxon>Metamonada</taxon>
        <taxon>Parabasalia</taxon>
        <taxon>Tritrichomonadida</taxon>
        <taxon>Tritrichomonadidae</taxon>
        <taxon>Tritrichomonas</taxon>
    </lineage>
</organism>
<sequence>MVKYSKITNYLFHEMLNGDQLSMPFVKKNLISQPEVEIERAIRSQNNLYNKFDSQRNAGRITHYFIIHRSTQIRNAISCIEFAFLIILTIVFLILLRISFKSDADKIENEIFASIFDQIDGNVQNILDIPTFFVTYLSTFISMGQLPQPSIETAYFYASILNNAHFSSFGHVNWWKIGIPNGGLIAVVANTSSNSKWCYVSSENEDYGSFYEWETNSEGRNDLYPFSGGVKTGYYNTTSHYWYKTAISSNTTKWTNLYYEIVPEQSTIRSAATFSAVSSVWNQDKLICVISIDIRLRYIQDFLRSIQVPSNSSLVITSSDGSLISFTSSRGEPLFDSNFLISDTIQDIDDPVWSCISRSNEFRTIANFTIECYIDDSSYTYNVFQSIIPFSEQFNWTLYAAIRSDGVHQSGRIMYSSQYVTPSIVCFAIIIIVYCISRLFTTFIISLHSKLLLSQKHNAKHHVVDSGVYQGLSQLQKVATVHSISREFAQDLFNRTRKKLQNSPHNLYFNYGDFFDQIADQKVREKIINIYKVNQYVFKSQQVDGMNNYESVSNSQIDSVDSFIGSKNTRNSSSCLTDNDDSIHTSTSDMNIDKSSKTISSNYSSSDRRESEVDIWNQESRSKYIHRSNYLEETLANLPNIDINRASQHQNIRNLNATSAINTIKNIGVGYNVQHQQLFDVNKLKEFLQSFLSTEIPLENLFLTVDSFDLYNQFIRYFGSSMFCDQDMIMSGYIALLAYHAAMKQRLDQSKSLIDRYFIRNKNDILYYADIILVHIAKFRTSDICFDNQRWEIFTSYVHSLCEITPIHRHIETFQKCRFFIKPSMIFRKLLYDRSMVLLSFFYLTSTVSFLINTPSFVEFAHSKLIADRKTNKKFSEQFLYCLNNVYLDRLMKTLSYICGNTFIRKLTLPI</sequence>
<keyword evidence="4" id="KW-1185">Reference proteome</keyword>
<dbReference type="Proteomes" id="UP001470230">
    <property type="component" value="Unassembled WGS sequence"/>
</dbReference>
<keyword evidence="2" id="KW-0812">Transmembrane</keyword>
<feature type="transmembrane region" description="Helical" evidence="2">
    <location>
        <begin position="419"/>
        <end position="447"/>
    </location>
</feature>
<comment type="caution">
    <text evidence="3">The sequence shown here is derived from an EMBL/GenBank/DDBJ whole genome shotgun (WGS) entry which is preliminary data.</text>
</comment>
<keyword evidence="2" id="KW-0472">Membrane</keyword>
<feature type="transmembrane region" description="Helical" evidence="2">
    <location>
        <begin position="831"/>
        <end position="852"/>
    </location>
</feature>
<dbReference type="Gene3D" id="3.30.450.20">
    <property type="entry name" value="PAS domain"/>
    <property type="match status" value="1"/>
</dbReference>
<evidence type="ECO:0000313" key="3">
    <source>
        <dbReference type="EMBL" id="KAK8858141.1"/>
    </source>
</evidence>
<name>A0ABR2I6V5_9EUKA</name>
<evidence type="ECO:0000313" key="4">
    <source>
        <dbReference type="Proteomes" id="UP001470230"/>
    </source>
</evidence>
<feature type="transmembrane region" description="Helical" evidence="2">
    <location>
        <begin position="79"/>
        <end position="100"/>
    </location>
</feature>
<dbReference type="EMBL" id="JAPFFF010000019">
    <property type="protein sequence ID" value="KAK8858141.1"/>
    <property type="molecule type" value="Genomic_DNA"/>
</dbReference>
<feature type="region of interest" description="Disordered" evidence="1">
    <location>
        <begin position="570"/>
        <end position="605"/>
    </location>
</feature>
<reference evidence="3 4" key="1">
    <citation type="submission" date="2024-04" db="EMBL/GenBank/DDBJ databases">
        <title>Tritrichomonas musculus Genome.</title>
        <authorList>
            <person name="Alves-Ferreira E."/>
            <person name="Grigg M."/>
            <person name="Lorenzi H."/>
            <person name="Galac M."/>
        </authorList>
    </citation>
    <scope>NUCLEOTIDE SEQUENCE [LARGE SCALE GENOMIC DNA]</scope>
    <source>
        <strain evidence="3 4">EAF2021</strain>
    </source>
</reference>
<protein>
    <submittedName>
        <fullName evidence="3">Uncharacterized protein</fullName>
    </submittedName>
</protein>
<evidence type="ECO:0000256" key="1">
    <source>
        <dbReference type="SAM" id="MobiDB-lite"/>
    </source>
</evidence>
<evidence type="ECO:0000256" key="2">
    <source>
        <dbReference type="SAM" id="Phobius"/>
    </source>
</evidence>
<gene>
    <name evidence="3" type="ORF">M9Y10_013241</name>
</gene>
<keyword evidence="2" id="KW-1133">Transmembrane helix</keyword>
<accession>A0ABR2I6V5</accession>
<proteinExistence type="predicted"/>